<dbReference type="EMBL" id="CP126216">
    <property type="protein sequence ID" value="WIA18127.1"/>
    <property type="molecule type" value="Genomic_DNA"/>
</dbReference>
<sequence>MASPGAAADQTGTVQTGQQHVDQQHASQPHQPQQQQQQQQQHEADPRQQQADHPQQQQQQHAGDPQQQRRDYAMHMRRLFSPPGMLHPDGSINQEFFRPKKVVTLTDKRWGDAEREALYAGLAKHGIGRWRDIGQDMLPGWDDHSIRIKAAKLLGCQNLSWYYGRRFSRVEAQAEFEKNQQLGAVTGCWKNGMLVDDERGTLKAHFTAAHQQQQQQQQQKLGGDASAAASVADGEAAEVQAGSAEGMV</sequence>
<feature type="compositionally biased region" description="Low complexity" evidence="1">
    <location>
        <begin position="211"/>
        <end position="239"/>
    </location>
</feature>
<evidence type="ECO:0000256" key="1">
    <source>
        <dbReference type="SAM" id="MobiDB-lite"/>
    </source>
</evidence>
<evidence type="ECO:0000313" key="2">
    <source>
        <dbReference type="EMBL" id="WIA18127.1"/>
    </source>
</evidence>
<feature type="region of interest" description="Disordered" evidence="1">
    <location>
        <begin position="209"/>
        <end position="248"/>
    </location>
</feature>
<proteinExistence type="predicted"/>
<evidence type="ECO:0008006" key="4">
    <source>
        <dbReference type="Google" id="ProtNLM"/>
    </source>
</evidence>
<evidence type="ECO:0000313" key="3">
    <source>
        <dbReference type="Proteomes" id="UP001244341"/>
    </source>
</evidence>
<reference evidence="2 3" key="1">
    <citation type="submission" date="2023-05" db="EMBL/GenBank/DDBJ databases">
        <title>A 100% complete, gapless, phased diploid assembly of the Scenedesmus obliquus UTEX 3031 genome.</title>
        <authorList>
            <person name="Biondi T.C."/>
            <person name="Hanschen E.R."/>
            <person name="Kwon T."/>
            <person name="Eng W."/>
            <person name="Kruse C.P.S."/>
            <person name="Koehler S.I."/>
            <person name="Kunde Y."/>
            <person name="Gleasner C.D."/>
            <person name="You Mak K.T."/>
            <person name="Polle J."/>
            <person name="Hovde B.T."/>
            <person name="Starkenburg S.R."/>
        </authorList>
    </citation>
    <scope>NUCLEOTIDE SEQUENCE [LARGE SCALE GENOMIC DNA]</scope>
    <source>
        <strain evidence="2 3">DOE0152z</strain>
    </source>
</reference>
<feature type="compositionally biased region" description="Low complexity" evidence="1">
    <location>
        <begin position="1"/>
        <end position="66"/>
    </location>
</feature>
<accession>A0ABY8U9H4</accession>
<dbReference type="Gene3D" id="1.10.10.60">
    <property type="entry name" value="Homeodomain-like"/>
    <property type="match status" value="1"/>
</dbReference>
<keyword evidence="3" id="KW-1185">Reference proteome</keyword>
<protein>
    <recommendedName>
        <fullName evidence="4">Myb-like domain-containing protein</fullName>
    </recommendedName>
</protein>
<dbReference type="InterPro" id="IPR009057">
    <property type="entry name" value="Homeodomain-like_sf"/>
</dbReference>
<feature type="region of interest" description="Disordered" evidence="1">
    <location>
        <begin position="1"/>
        <end position="69"/>
    </location>
</feature>
<dbReference type="Proteomes" id="UP001244341">
    <property type="component" value="Chromosome 9b"/>
</dbReference>
<organism evidence="2 3">
    <name type="scientific">Tetradesmus obliquus</name>
    <name type="common">Green alga</name>
    <name type="synonym">Acutodesmus obliquus</name>
    <dbReference type="NCBI Taxonomy" id="3088"/>
    <lineage>
        <taxon>Eukaryota</taxon>
        <taxon>Viridiplantae</taxon>
        <taxon>Chlorophyta</taxon>
        <taxon>core chlorophytes</taxon>
        <taxon>Chlorophyceae</taxon>
        <taxon>CS clade</taxon>
        <taxon>Sphaeropleales</taxon>
        <taxon>Scenedesmaceae</taxon>
        <taxon>Tetradesmus</taxon>
    </lineage>
</organism>
<dbReference type="SUPFAM" id="SSF46689">
    <property type="entry name" value="Homeodomain-like"/>
    <property type="match status" value="1"/>
</dbReference>
<gene>
    <name evidence="2" type="ORF">OEZ85_009605</name>
</gene>
<name>A0ABY8U9H4_TETOB</name>